<dbReference type="Proteomes" id="UP000054549">
    <property type="component" value="Unassembled WGS sequence"/>
</dbReference>
<dbReference type="Gene3D" id="1.10.720.30">
    <property type="entry name" value="SAP domain"/>
    <property type="match status" value="1"/>
</dbReference>
<feature type="region of interest" description="Disordered" evidence="1">
    <location>
        <begin position="91"/>
        <end position="112"/>
    </location>
</feature>
<feature type="domain" description="SAP" evidence="2">
    <location>
        <begin position="28"/>
        <end position="62"/>
    </location>
</feature>
<feature type="region of interest" description="Disordered" evidence="1">
    <location>
        <begin position="182"/>
        <end position="203"/>
    </location>
</feature>
<dbReference type="InParanoid" id="A0A0C2XL23"/>
<dbReference type="OrthoDB" id="445357at2759"/>
<evidence type="ECO:0000256" key="1">
    <source>
        <dbReference type="SAM" id="MobiDB-lite"/>
    </source>
</evidence>
<dbReference type="AlphaFoldDB" id="A0A0C2XL23"/>
<protein>
    <recommendedName>
        <fullName evidence="2">SAP domain-containing protein</fullName>
    </recommendedName>
</protein>
<evidence type="ECO:0000313" key="4">
    <source>
        <dbReference type="Proteomes" id="UP000054549"/>
    </source>
</evidence>
<reference evidence="3 4" key="1">
    <citation type="submission" date="2014-04" db="EMBL/GenBank/DDBJ databases">
        <title>Evolutionary Origins and Diversification of the Mycorrhizal Mutualists.</title>
        <authorList>
            <consortium name="DOE Joint Genome Institute"/>
            <consortium name="Mycorrhizal Genomics Consortium"/>
            <person name="Kohler A."/>
            <person name="Kuo A."/>
            <person name="Nagy L.G."/>
            <person name="Floudas D."/>
            <person name="Copeland A."/>
            <person name="Barry K.W."/>
            <person name="Cichocki N."/>
            <person name="Veneault-Fourrey C."/>
            <person name="LaButti K."/>
            <person name="Lindquist E.A."/>
            <person name="Lipzen A."/>
            <person name="Lundell T."/>
            <person name="Morin E."/>
            <person name="Murat C."/>
            <person name="Riley R."/>
            <person name="Ohm R."/>
            <person name="Sun H."/>
            <person name="Tunlid A."/>
            <person name="Henrissat B."/>
            <person name="Grigoriev I.V."/>
            <person name="Hibbett D.S."/>
            <person name="Martin F."/>
        </authorList>
    </citation>
    <scope>NUCLEOTIDE SEQUENCE [LARGE SCALE GENOMIC DNA]</scope>
    <source>
        <strain evidence="3 4">Koide BX008</strain>
    </source>
</reference>
<organism evidence="3 4">
    <name type="scientific">Amanita muscaria (strain Koide BX008)</name>
    <dbReference type="NCBI Taxonomy" id="946122"/>
    <lineage>
        <taxon>Eukaryota</taxon>
        <taxon>Fungi</taxon>
        <taxon>Dikarya</taxon>
        <taxon>Basidiomycota</taxon>
        <taxon>Agaricomycotina</taxon>
        <taxon>Agaricomycetes</taxon>
        <taxon>Agaricomycetidae</taxon>
        <taxon>Agaricales</taxon>
        <taxon>Pluteineae</taxon>
        <taxon>Amanitaceae</taxon>
        <taxon>Amanita</taxon>
    </lineage>
</organism>
<dbReference type="SMART" id="SM00513">
    <property type="entry name" value="SAP"/>
    <property type="match status" value="1"/>
</dbReference>
<evidence type="ECO:0000313" key="3">
    <source>
        <dbReference type="EMBL" id="KIL69793.1"/>
    </source>
</evidence>
<dbReference type="Pfam" id="PF02037">
    <property type="entry name" value="SAP"/>
    <property type="match status" value="1"/>
</dbReference>
<accession>A0A0C2XL23</accession>
<dbReference type="SUPFAM" id="SSF68906">
    <property type="entry name" value="SAP domain"/>
    <property type="match status" value="1"/>
</dbReference>
<dbReference type="STRING" id="946122.A0A0C2XL23"/>
<feature type="compositionally biased region" description="Polar residues" evidence="1">
    <location>
        <begin position="182"/>
        <end position="201"/>
    </location>
</feature>
<dbReference type="HOGENOM" id="CLU_058280_0_0_1"/>
<sequence length="232" mass="25020">MFRLLPRPVQPFSFRRSLASTVLLNRSWEQETVATLRTEARSRGLSTKGNKATIIARIQQHDTILSTPTAAPSRHASTEVVAFDARVSTPETVPAPAGEKGIAPGIPPASETARSTTAFSSVTLPDLTKPYPTPPIQVPYLPDFWESSTISKKAPEEQEQPLPKILLVAGGEAHHISAVTQSLEDTDTAPTETVVSSSAGPQRSDGIVSDVLDDLGLGSWAETKKNWRKFLS</sequence>
<dbReference type="PROSITE" id="PS50800">
    <property type="entry name" value="SAP"/>
    <property type="match status" value="1"/>
</dbReference>
<proteinExistence type="predicted"/>
<evidence type="ECO:0000259" key="2">
    <source>
        <dbReference type="PROSITE" id="PS50800"/>
    </source>
</evidence>
<keyword evidence="4" id="KW-1185">Reference proteome</keyword>
<gene>
    <name evidence="3" type="ORF">M378DRAFT_195720</name>
</gene>
<dbReference type="EMBL" id="KN818225">
    <property type="protein sequence ID" value="KIL69793.1"/>
    <property type="molecule type" value="Genomic_DNA"/>
</dbReference>
<dbReference type="InterPro" id="IPR036361">
    <property type="entry name" value="SAP_dom_sf"/>
</dbReference>
<dbReference type="InterPro" id="IPR003034">
    <property type="entry name" value="SAP_dom"/>
</dbReference>
<name>A0A0C2XL23_AMAMK</name>